<sequence>MTVTPLATSPPTTRSAAARPAAEQDILPRLGPDEHVPVPSTLSFQEMLNALNPLQHLPVVGTIYRAVTGEQVNPALRVLGAGVLGGPIGMLSTAVFAALEEFTAANRSPAQGATETSRIG</sequence>
<organism evidence="2 3">
    <name type="scientific">Falsiroseomonas oleicola</name>
    <dbReference type="NCBI Taxonomy" id="2801474"/>
    <lineage>
        <taxon>Bacteria</taxon>
        <taxon>Pseudomonadati</taxon>
        <taxon>Pseudomonadota</taxon>
        <taxon>Alphaproteobacteria</taxon>
        <taxon>Acetobacterales</taxon>
        <taxon>Roseomonadaceae</taxon>
        <taxon>Falsiroseomonas</taxon>
    </lineage>
</organism>
<dbReference type="RefSeq" id="WP_216878393.1">
    <property type="nucleotide sequence ID" value="NZ_JAERQM010000007.1"/>
</dbReference>
<evidence type="ECO:0000313" key="3">
    <source>
        <dbReference type="Proteomes" id="UP000689967"/>
    </source>
</evidence>
<dbReference type="EMBL" id="JAERQM010000007">
    <property type="protein sequence ID" value="MBU8546380.1"/>
    <property type="molecule type" value="Genomic_DNA"/>
</dbReference>
<proteinExistence type="predicted"/>
<feature type="compositionally biased region" description="Low complexity" evidence="1">
    <location>
        <begin position="1"/>
        <end position="21"/>
    </location>
</feature>
<dbReference type="Proteomes" id="UP000689967">
    <property type="component" value="Unassembled WGS sequence"/>
</dbReference>
<feature type="region of interest" description="Disordered" evidence="1">
    <location>
        <begin position="1"/>
        <end position="22"/>
    </location>
</feature>
<accession>A0ABS6HCC0</accession>
<name>A0ABS6HCC0_9PROT</name>
<evidence type="ECO:0000256" key="1">
    <source>
        <dbReference type="SAM" id="MobiDB-lite"/>
    </source>
</evidence>
<evidence type="ECO:0000313" key="2">
    <source>
        <dbReference type="EMBL" id="MBU8546380.1"/>
    </source>
</evidence>
<gene>
    <name evidence="2" type="ORF">JJQ90_21850</name>
</gene>
<keyword evidence="3" id="KW-1185">Reference proteome</keyword>
<reference evidence="2 3" key="1">
    <citation type="submission" date="2021-01" db="EMBL/GenBank/DDBJ databases">
        <title>Roseomonas sp. nov, a bacterium isolated from an oil production mixture in Yumen Oilfield.</title>
        <authorList>
            <person name="Wu D."/>
        </authorList>
    </citation>
    <scope>NUCLEOTIDE SEQUENCE [LARGE SCALE GENOMIC DNA]</scope>
    <source>
        <strain evidence="2 3">ROY-5-3</strain>
    </source>
</reference>
<comment type="caution">
    <text evidence="2">The sequence shown here is derived from an EMBL/GenBank/DDBJ whole genome shotgun (WGS) entry which is preliminary data.</text>
</comment>
<protein>
    <submittedName>
        <fullName evidence="2">Uncharacterized protein</fullName>
    </submittedName>
</protein>